<geneLocation type="plasmid" evidence="3 4">
    <name>unnamed2</name>
</geneLocation>
<evidence type="ECO:0000256" key="1">
    <source>
        <dbReference type="ARBA" id="ARBA00023002"/>
    </source>
</evidence>
<dbReference type="NCBIfam" id="NF004829">
    <property type="entry name" value="PRK06183.1-3"/>
    <property type="match status" value="1"/>
</dbReference>
<protein>
    <submittedName>
        <fullName evidence="3">Bifunctional 3-(3-hydroxy-phenyl)propionate/3-hydroxycinnamic acid hydroxylase</fullName>
        <ecNumber evidence="3">1.14.13.127</ecNumber>
    </submittedName>
</protein>
<dbReference type="EC" id="1.14.13.127" evidence="3"/>
<gene>
    <name evidence="3" type="ORF">Q9313_25180</name>
</gene>
<dbReference type="RefSeq" id="WP_306040503.1">
    <property type="nucleotide sequence ID" value="NZ_CP132304.1"/>
</dbReference>
<feature type="domain" description="FAD-binding" evidence="2">
    <location>
        <begin position="9"/>
        <end position="344"/>
    </location>
</feature>
<dbReference type="InterPro" id="IPR050631">
    <property type="entry name" value="PheA/TfdB_FAD_monoxygenase"/>
</dbReference>
<name>A0AA50H733_9HYPH</name>
<reference evidence="3 4" key="1">
    <citation type="submission" date="2023-08" db="EMBL/GenBank/DDBJ databases">
        <title>Pathogen: clinical or host-associated sample.</title>
        <authorList>
            <person name="Hergert J."/>
            <person name="Casey R."/>
            <person name="Wagner J."/>
            <person name="Young E.L."/>
            <person name="Oakeson K.F."/>
        </authorList>
    </citation>
    <scope>NUCLEOTIDE SEQUENCE [LARGE SCALE GENOMIC DNA]</scope>
    <source>
        <strain evidence="3 4">1760953</strain>
        <plasmid evidence="3 4">unnamed2</plasmid>
    </source>
</reference>
<dbReference type="SUPFAM" id="SSF51905">
    <property type="entry name" value="FAD/NAD(P)-binding domain"/>
    <property type="match status" value="1"/>
</dbReference>
<dbReference type="GO" id="GO:0008688">
    <property type="term" value="F:3-(3-hydroxyphenyl)propionate hydroxylase activity"/>
    <property type="evidence" value="ECO:0007669"/>
    <property type="project" value="UniProtKB-EC"/>
</dbReference>
<dbReference type="GO" id="GO:0019622">
    <property type="term" value="P:3-(3-hydroxy)phenylpropionate catabolic process"/>
    <property type="evidence" value="ECO:0007669"/>
    <property type="project" value="TreeGrafter"/>
</dbReference>
<dbReference type="PANTHER" id="PTHR43476">
    <property type="entry name" value="3-(3-HYDROXY-PHENYL)PROPIONATE/3-HYDROXYCINNAMIC ACID HYDROXYLASE"/>
    <property type="match status" value="1"/>
</dbReference>
<dbReference type="InterPro" id="IPR036188">
    <property type="entry name" value="FAD/NAD-bd_sf"/>
</dbReference>
<dbReference type="PANTHER" id="PTHR43476:SF3">
    <property type="entry name" value="FAD-BINDING MONOOXYGENASE"/>
    <property type="match status" value="1"/>
</dbReference>
<dbReference type="Gene3D" id="3.30.70.2450">
    <property type="match status" value="1"/>
</dbReference>
<keyword evidence="4" id="KW-1185">Reference proteome</keyword>
<dbReference type="Pfam" id="PF01494">
    <property type="entry name" value="FAD_binding_3"/>
    <property type="match status" value="1"/>
</dbReference>
<evidence type="ECO:0000313" key="3">
    <source>
        <dbReference type="EMBL" id="WLS00665.1"/>
    </source>
</evidence>
<evidence type="ECO:0000313" key="4">
    <source>
        <dbReference type="Proteomes" id="UP001234585"/>
    </source>
</evidence>
<accession>A0AA50H733</accession>
<evidence type="ECO:0000259" key="2">
    <source>
        <dbReference type="Pfam" id="PF01494"/>
    </source>
</evidence>
<sequence length="546" mass="60557">MTVRESILDVDVAIVGAGPTGLTLANLLGGMGVSVALLERNITTVQEPRAVSIDDESMRTMQAAGLDVAVEKIVARGYGSRYLSPRRKLFLTVDPTSRDYGFDKRNAFQQPDLEALLRDGLGRHDSVIQRFGWEMQSFAQDDEAVSVEIAHGTEGAATVRARYMVACDGGRSPTRGKLGIQLVGSTFAERWLIVDLVKTENRFRHTEVNCDSARPCISLPGPDNIRRYEFMLHPGEDEKVATDEAFVRDLLAHVGPDRDCEFRRVRVYTFHARLAESWRVGRIFLAGDAAHLTPPFAGQGMNSGLRDAHNLAWKLAEAVRGADRAGLLDSYEAERRPHAWEMIELALRMGRIMMPENAAKALLTRIVFRALGLYPPARDYFAQMRYKPKPRFRQGLLWPDGFSEKATMVGRLIPQPVVEDTNRNRILLDRVLPDSPVVLVFDEFPDRVLSAEAVRALEATGAFVVGLTPEWMNPIDGAFPVYRDAGRLFSGPQMRAYLGRAFLLRRDRYVAATVPTDQSGELVALIAGLSASMAITPGKEVFADAS</sequence>
<dbReference type="NCBIfam" id="NF004831">
    <property type="entry name" value="PRK06183.1-5"/>
    <property type="match status" value="1"/>
</dbReference>
<proteinExistence type="predicted"/>
<dbReference type="AlphaFoldDB" id="A0AA50H733"/>
<dbReference type="PRINTS" id="PR00420">
    <property type="entry name" value="RNGMNOXGNASE"/>
</dbReference>
<dbReference type="Gene3D" id="3.50.50.60">
    <property type="entry name" value="FAD/NAD(P)-binding domain"/>
    <property type="match status" value="1"/>
</dbReference>
<keyword evidence="1 3" id="KW-0560">Oxidoreductase</keyword>
<dbReference type="GO" id="GO:0071949">
    <property type="term" value="F:FAD binding"/>
    <property type="evidence" value="ECO:0007669"/>
    <property type="project" value="InterPro"/>
</dbReference>
<keyword evidence="3" id="KW-0614">Plasmid</keyword>
<dbReference type="Proteomes" id="UP001234585">
    <property type="component" value="Plasmid unnamed2"/>
</dbReference>
<dbReference type="EMBL" id="CP132304">
    <property type="protein sequence ID" value="WLS00665.1"/>
    <property type="molecule type" value="Genomic_DNA"/>
</dbReference>
<dbReference type="InterPro" id="IPR002938">
    <property type="entry name" value="FAD-bd"/>
</dbReference>
<organism evidence="3 4">
    <name type="scientific">Shinella sumterensis</name>
    <dbReference type="NCBI Taxonomy" id="1967501"/>
    <lineage>
        <taxon>Bacteria</taxon>
        <taxon>Pseudomonadati</taxon>
        <taxon>Pseudomonadota</taxon>
        <taxon>Alphaproteobacteria</taxon>
        <taxon>Hyphomicrobiales</taxon>
        <taxon>Rhizobiaceae</taxon>
        <taxon>Shinella</taxon>
    </lineage>
</organism>